<dbReference type="Proteomes" id="UP000321947">
    <property type="component" value="Unassembled WGS sequence"/>
</dbReference>
<dbReference type="Proteomes" id="UP000321393">
    <property type="component" value="Unassembled WGS sequence"/>
</dbReference>
<gene>
    <name evidence="2" type="ORF">E5676_scaffold105G00080</name>
    <name evidence="1" type="ORF">E6C27_scaffold13G00180</name>
</gene>
<keyword evidence="1" id="KW-0378">Hydrolase</keyword>
<evidence type="ECO:0000313" key="2">
    <source>
        <dbReference type="EMBL" id="TYK07612.1"/>
    </source>
</evidence>
<accession>A0A5A7U1X0</accession>
<dbReference type="EMBL" id="SSTE01011953">
    <property type="protein sequence ID" value="KAA0049873.1"/>
    <property type="molecule type" value="Genomic_DNA"/>
</dbReference>
<organism evidence="1 3">
    <name type="scientific">Cucumis melo var. makuwa</name>
    <name type="common">Oriental melon</name>
    <dbReference type="NCBI Taxonomy" id="1194695"/>
    <lineage>
        <taxon>Eukaryota</taxon>
        <taxon>Viridiplantae</taxon>
        <taxon>Streptophyta</taxon>
        <taxon>Embryophyta</taxon>
        <taxon>Tracheophyta</taxon>
        <taxon>Spermatophyta</taxon>
        <taxon>Magnoliopsida</taxon>
        <taxon>eudicotyledons</taxon>
        <taxon>Gunneridae</taxon>
        <taxon>Pentapetalae</taxon>
        <taxon>rosids</taxon>
        <taxon>fabids</taxon>
        <taxon>Cucurbitales</taxon>
        <taxon>Cucurbitaceae</taxon>
        <taxon>Benincaseae</taxon>
        <taxon>Cucumis</taxon>
    </lineage>
</organism>
<dbReference type="GO" id="GO:0008233">
    <property type="term" value="F:peptidase activity"/>
    <property type="evidence" value="ECO:0007669"/>
    <property type="project" value="UniProtKB-KW"/>
</dbReference>
<dbReference type="AlphaFoldDB" id="A0A5A7U1X0"/>
<evidence type="ECO:0000313" key="1">
    <source>
        <dbReference type="EMBL" id="KAA0049873.1"/>
    </source>
</evidence>
<keyword evidence="1" id="KW-0645">Protease</keyword>
<protein>
    <submittedName>
        <fullName evidence="1">Senescence-specific cysteine protease sag39</fullName>
    </submittedName>
</protein>
<evidence type="ECO:0000313" key="4">
    <source>
        <dbReference type="Proteomes" id="UP000321947"/>
    </source>
</evidence>
<dbReference type="OrthoDB" id="1939000at2759"/>
<dbReference type="EMBL" id="SSTD01013124">
    <property type="protein sequence ID" value="TYK07612.1"/>
    <property type="molecule type" value="Genomic_DNA"/>
</dbReference>
<sequence>MSSTDPSGKAQRDRLAELVEQMLYLVELLDSIRYLESRLEEISEKAGTTDTIAGCVEGLPIQELLARVDTLETNTNVRRTVNYERGNSLSGFAAHMKERVSEPDNSQKTLLEMINEISEDFRATLDVVRNEIADVNVRLNLTMRAMANQAPAGGAISVSRVKIPKPKPFCGARDAKALENYIFDLEQYFKATNTVTEEAKVTLATMHLSKDAKLWWRSRYMYIQKGRCTIDT</sequence>
<evidence type="ECO:0000313" key="3">
    <source>
        <dbReference type="Proteomes" id="UP000321393"/>
    </source>
</evidence>
<name>A0A5A7U1X0_CUCMM</name>
<reference evidence="3 4" key="1">
    <citation type="submission" date="2019-08" db="EMBL/GenBank/DDBJ databases">
        <title>Draft genome sequences of two oriental melons (Cucumis melo L. var makuwa).</title>
        <authorList>
            <person name="Kwon S.-Y."/>
        </authorList>
    </citation>
    <scope>NUCLEOTIDE SEQUENCE [LARGE SCALE GENOMIC DNA]</scope>
    <source>
        <strain evidence="4">cv. Chang Bougi</strain>
        <strain evidence="3">cv. SW 3</strain>
        <tissue evidence="1">Leaf</tissue>
    </source>
</reference>
<dbReference type="GO" id="GO:0006508">
    <property type="term" value="P:proteolysis"/>
    <property type="evidence" value="ECO:0007669"/>
    <property type="project" value="UniProtKB-KW"/>
</dbReference>
<comment type="caution">
    <text evidence="1">The sequence shown here is derived from an EMBL/GenBank/DDBJ whole genome shotgun (WGS) entry which is preliminary data.</text>
</comment>
<proteinExistence type="predicted"/>